<dbReference type="GO" id="GO:0008395">
    <property type="term" value="F:steroid hydroxylase activity"/>
    <property type="evidence" value="ECO:0007669"/>
    <property type="project" value="TreeGrafter"/>
</dbReference>
<accession>A0A6A6IEX5</accession>
<evidence type="ECO:0000256" key="3">
    <source>
        <dbReference type="ARBA" id="ARBA00022617"/>
    </source>
</evidence>
<dbReference type="PRINTS" id="PR00465">
    <property type="entry name" value="EP450IV"/>
</dbReference>
<keyword evidence="7" id="KW-1133">Transmembrane helix</keyword>
<dbReference type="InterPro" id="IPR002403">
    <property type="entry name" value="Cyt_P450_E_grp-IV"/>
</dbReference>
<feature type="binding site" description="axial binding residue" evidence="6">
    <location>
        <position position="458"/>
    </location>
    <ligand>
        <name>heme</name>
        <dbReference type="ChEBI" id="CHEBI:30413"/>
    </ligand>
    <ligandPart>
        <name>Fe</name>
        <dbReference type="ChEBI" id="CHEBI:18248"/>
    </ligandPart>
</feature>
<evidence type="ECO:0000256" key="4">
    <source>
        <dbReference type="ARBA" id="ARBA00022723"/>
    </source>
</evidence>
<dbReference type="OrthoDB" id="1470350at2759"/>
<evidence type="ECO:0000256" key="7">
    <source>
        <dbReference type="SAM" id="Phobius"/>
    </source>
</evidence>
<keyword evidence="3 6" id="KW-0349">Heme</keyword>
<dbReference type="GO" id="GO:0020037">
    <property type="term" value="F:heme binding"/>
    <property type="evidence" value="ECO:0007669"/>
    <property type="project" value="InterPro"/>
</dbReference>
<organism evidence="8 9">
    <name type="scientific">Trematosphaeria pertusa</name>
    <dbReference type="NCBI Taxonomy" id="390896"/>
    <lineage>
        <taxon>Eukaryota</taxon>
        <taxon>Fungi</taxon>
        <taxon>Dikarya</taxon>
        <taxon>Ascomycota</taxon>
        <taxon>Pezizomycotina</taxon>
        <taxon>Dothideomycetes</taxon>
        <taxon>Pleosporomycetidae</taxon>
        <taxon>Pleosporales</taxon>
        <taxon>Massarineae</taxon>
        <taxon>Trematosphaeriaceae</taxon>
        <taxon>Trematosphaeria</taxon>
    </lineage>
</organism>
<feature type="transmembrane region" description="Helical" evidence="7">
    <location>
        <begin position="20"/>
        <end position="42"/>
    </location>
</feature>
<dbReference type="Proteomes" id="UP000800094">
    <property type="component" value="Unassembled WGS sequence"/>
</dbReference>
<dbReference type="RefSeq" id="XP_033683094.1">
    <property type="nucleotide sequence ID" value="XM_033822133.1"/>
</dbReference>
<evidence type="ECO:0000256" key="1">
    <source>
        <dbReference type="ARBA" id="ARBA00001971"/>
    </source>
</evidence>
<sequence>MIVSKLSDRFTFPPNFLSSMPLGATCIVLLIGIFLLVFRLWAFTIKPWLNPQQPRELPYWIPYVGHTVRYIRSGHDVLLRARAHLKNKREPFAITLITRKMYFIVDPADAAEVYKNAASFAFDRVVQQLQRTFGISEGTMMATWGSSKENDSKSGSSKARDKNLGELSMEFWRTQLVRQEGYSDIESKLFQHVSAILDQQVSRAEATGGEISLSKLTTEVIIGAALRAFFGESLLEMQPDLVETYVAFDKESWKLWFRWPFSKSMYAKKAAVEDSLRKWITLPQERRLGRSYIVKMVEQTQRALGTPDPDLAKIMNLLVYVVNANTHKPCYWALVHLLNTPSLLSTIQDETAPAFLEDGTPNLSYLRESTPWTSGLFHEALRYYSASASIRVATCPTFVSGKLIPANSVVFLPFRPQHYDACIFGNDVDSFAPGRFVKDKRLSNSPKFRAFSGGSSYCPGRVVARQECAIFIALLLRKYKVEVVNPGIPERDFRTPTKGFVSPKAGEDVILRLGKKTSST</sequence>
<dbReference type="AlphaFoldDB" id="A0A6A6IEX5"/>
<dbReference type="GO" id="GO:0005506">
    <property type="term" value="F:iron ion binding"/>
    <property type="evidence" value="ECO:0007669"/>
    <property type="project" value="InterPro"/>
</dbReference>
<dbReference type="PANTHER" id="PTHR24304">
    <property type="entry name" value="CYTOCHROME P450 FAMILY 7"/>
    <property type="match status" value="1"/>
</dbReference>
<evidence type="ECO:0000256" key="5">
    <source>
        <dbReference type="ARBA" id="ARBA00023004"/>
    </source>
</evidence>
<evidence type="ECO:0000313" key="9">
    <source>
        <dbReference type="Proteomes" id="UP000800094"/>
    </source>
</evidence>
<keyword evidence="5 6" id="KW-0408">Iron</keyword>
<dbReference type="InterPro" id="IPR036396">
    <property type="entry name" value="Cyt_P450_sf"/>
</dbReference>
<evidence type="ECO:0000256" key="2">
    <source>
        <dbReference type="ARBA" id="ARBA00010617"/>
    </source>
</evidence>
<keyword evidence="7" id="KW-0472">Membrane</keyword>
<keyword evidence="4 6" id="KW-0479">Metal-binding</keyword>
<dbReference type="Gene3D" id="1.10.630.10">
    <property type="entry name" value="Cytochrome P450"/>
    <property type="match status" value="1"/>
</dbReference>
<keyword evidence="9" id="KW-1185">Reference proteome</keyword>
<dbReference type="PANTHER" id="PTHR24304:SF2">
    <property type="entry name" value="24-HYDROXYCHOLESTEROL 7-ALPHA-HYDROXYLASE"/>
    <property type="match status" value="1"/>
</dbReference>
<name>A0A6A6IEX5_9PLEO</name>
<dbReference type="InterPro" id="IPR050529">
    <property type="entry name" value="CYP450_sterol_14alpha_dmase"/>
</dbReference>
<dbReference type="GO" id="GO:0016705">
    <property type="term" value="F:oxidoreductase activity, acting on paired donors, with incorporation or reduction of molecular oxygen"/>
    <property type="evidence" value="ECO:0007669"/>
    <property type="project" value="InterPro"/>
</dbReference>
<dbReference type="SUPFAM" id="SSF48264">
    <property type="entry name" value="Cytochrome P450"/>
    <property type="match status" value="1"/>
</dbReference>
<dbReference type="Pfam" id="PF00067">
    <property type="entry name" value="p450"/>
    <property type="match status" value="1"/>
</dbReference>
<comment type="cofactor">
    <cofactor evidence="1 6">
        <name>heme</name>
        <dbReference type="ChEBI" id="CHEBI:30413"/>
    </cofactor>
</comment>
<evidence type="ECO:0000313" key="8">
    <source>
        <dbReference type="EMBL" id="KAF2248090.1"/>
    </source>
</evidence>
<protein>
    <submittedName>
        <fullName evidence="8">Cytochrome P450</fullName>
    </submittedName>
</protein>
<dbReference type="GeneID" id="54575463"/>
<reference evidence="8" key="1">
    <citation type="journal article" date="2020" name="Stud. Mycol.">
        <title>101 Dothideomycetes genomes: a test case for predicting lifestyles and emergence of pathogens.</title>
        <authorList>
            <person name="Haridas S."/>
            <person name="Albert R."/>
            <person name="Binder M."/>
            <person name="Bloem J."/>
            <person name="Labutti K."/>
            <person name="Salamov A."/>
            <person name="Andreopoulos B."/>
            <person name="Baker S."/>
            <person name="Barry K."/>
            <person name="Bills G."/>
            <person name="Bluhm B."/>
            <person name="Cannon C."/>
            <person name="Castanera R."/>
            <person name="Culley D."/>
            <person name="Daum C."/>
            <person name="Ezra D."/>
            <person name="Gonzalez J."/>
            <person name="Henrissat B."/>
            <person name="Kuo A."/>
            <person name="Liang C."/>
            <person name="Lipzen A."/>
            <person name="Lutzoni F."/>
            <person name="Magnuson J."/>
            <person name="Mondo S."/>
            <person name="Nolan M."/>
            <person name="Ohm R."/>
            <person name="Pangilinan J."/>
            <person name="Park H.-J."/>
            <person name="Ramirez L."/>
            <person name="Alfaro M."/>
            <person name="Sun H."/>
            <person name="Tritt A."/>
            <person name="Yoshinaga Y."/>
            <person name="Zwiers L.-H."/>
            <person name="Turgeon B."/>
            <person name="Goodwin S."/>
            <person name="Spatafora J."/>
            <person name="Crous P."/>
            <person name="Grigoriev I."/>
        </authorList>
    </citation>
    <scope>NUCLEOTIDE SEQUENCE</scope>
    <source>
        <strain evidence="8">CBS 122368</strain>
    </source>
</reference>
<evidence type="ECO:0000256" key="6">
    <source>
        <dbReference type="PIRSR" id="PIRSR602403-1"/>
    </source>
</evidence>
<dbReference type="InterPro" id="IPR001128">
    <property type="entry name" value="Cyt_P450"/>
</dbReference>
<keyword evidence="7" id="KW-0812">Transmembrane</keyword>
<dbReference type="EMBL" id="ML987196">
    <property type="protein sequence ID" value="KAF2248090.1"/>
    <property type="molecule type" value="Genomic_DNA"/>
</dbReference>
<comment type="similarity">
    <text evidence="2">Belongs to the cytochrome P450 family.</text>
</comment>
<gene>
    <name evidence="8" type="ORF">BU26DRAFT_326528</name>
</gene>
<dbReference type="CDD" id="cd11040">
    <property type="entry name" value="CYP7_CYP8-like"/>
    <property type="match status" value="1"/>
</dbReference>
<proteinExistence type="inferred from homology"/>